<comment type="caution">
    <text evidence="1">The sequence shown here is derived from an EMBL/GenBank/DDBJ whole genome shotgun (WGS) entry which is preliminary data.</text>
</comment>
<evidence type="ECO:0000313" key="1">
    <source>
        <dbReference type="EMBL" id="KAJ0169993.1"/>
    </source>
</evidence>
<keyword evidence="2" id="KW-1185">Reference proteome</keyword>
<accession>A0ACC1CEP8</accession>
<organism evidence="1 2">
    <name type="scientific">Dendrolimus kikuchii</name>
    <dbReference type="NCBI Taxonomy" id="765133"/>
    <lineage>
        <taxon>Eukaryota</taxon>
        <taxon>Metazoa</taxon>
        <taxon>Ecdysozoa</taxon>
        <taxon>Arthropoda</taxon>
        <taxon>Hexapoda</taxon>
        <taxon>Insecta</taxon>
        <taxon>Pterygota</taxon>
        <taxon>Neoptera</taxon>
        <taxon>Endopterygota</taxon>
        <taxon>Lepidoptera</taxon>
        <taxon>Glossata</taxon>
        <taxon>Ditrysia</taxon>
        <taxon>Bombycoidea</taxon>
        <taxon>Lasiocampidae</taxon>
        <taxon>Dendrolimus</taxon>
    </lineage>
</organism>
<name>A0ACC1CEP8_9NEOP</name>
<sequence length="154" mass="17720">METSILNGMCRCCALEGTFKDLKCTYHWMGEQEIYGDMLKECFNIDLSNEDGTDSGICEVCITQLRNAVNFKKQVLFTEEQFKKKRLMTLHFTLYGAPGRRDAHFGNPLITRVLNCNDATPTDDAPCILNRYALYKSHATELIYRHIIKIKLLN</sequence>
<reference evidence="1 2" key="1">
    <citation type="journal article" date="2021" name="Front. Genet.">
        <title>Chromosome-Level Genome Assembly Reveals Significant Gene Expansion in the Toll and IMD Signaling Pathways of Dendrolimus kikuchii.</title>
        <authorList>
            <person name="Zhou J."/>
            <person name="Wu P."/>
            <person name="Xiong Z."/>
            <person name="Liu N."/>
            <person name="Zhao N."/>
            <person name="Ji M."/>
            <person name="Qiu Y."/>
            <person name="Yang B."/>
        </authorList>
    </citation>
    <scope>NUCLEOTIDE SEQUENCE [LARGE SCALE GENOMIC DNA]</scope>
    <source>
        <strain evidence="1">Ann1</strain>
    </source>
</reference>
<evidence type="ECO:0000313" key="2">
    <source>
        <dbReference type="Proteomes" id="UP000824533"/>
    </source>
</evidence>
<protein>
    <submittedName>
        <fullName evidence="1">Uncharacterized protein</fullName>
    </submittedName>
</protein>
<dbReference type="EMBL" id="CM034415">
    <property type="protein sequence ID" value="KAJ0169993.1"/>
    <property type="molecule type" value="Genomic_DNA"/>
</dbReference>
<proteinExistence type="predicted"/>
<dbReference type="Proteomes" id="UP000824533">
    <property type="component" value="Linkage Group LG29"/>
</dbReference>
<gene>
    <name evidence="1" type="ORF">K1T71_014599</name>
</gene>